<keyword evidence="6" id="KW-0378">Hydrolase</keyword>
<dbReference type="SUPFAM" id="SSF52025">
    <property type="entry name" value="PA domain"/>
    <property type="match status" value="1"/>
</dbReference>
<evidence type="ECO:0000313" key="13">
    <source>
        <dbReference type="Proteomes" id="UP000631114"/>
    </source>
</evidence>
<dbReference type="Pfam" id="PF04258">
    <property type="entry name" value="Peptidase_A22B"/>
    <property type="match status" value="2"/>
</dbReference>
<evidence type="ECO:0000259" key="11">
    <source>
        <dbReference type="Pfam" id="PF02225"/>
    </source>
</evidence>
<dbReference type="GO" id="GO:0030660">
    <property type="term" value="C:Golgi-associated vesicle membrane"/>
    <property type="evidence" value="ECO:0007669"/>
    <property type="project" value="TreeGrafter"/>
</dbReference>
<dbReference type="GO" id="GO:0005765">
    <property type="term" value="C:lysosomal membrane"/>
    <property type="evidence" value="ECO:0007669"/>
    <property type="project" value="TreeGrafter"/>
</dbReference>
<dbReference type="GO" id="GO:0042500">
    <property type="term" value="F:aspartic endopeptidase activity, intramembrane cleaving"/>
    <property type="evidence" value="ECO:0007669"/>
    <property type="project" value="InterPro"/>
</dbReference>
<keyword evidence="9" id="KW-0325">Glycoprotein</keyword>
<evidence type="ECO:0000256" key="8">
    <source>
        <dbReference type="ARBA" id="ARBA00023136"/>
    </source>
</evidence>
<evidence type="ECO:0000256" key="1">
    <source>
        <dbReference type="ARBA" id="ARBA00003012"/>
    </source>
</evidence>
<dbReference type="OrthoDB" id="29661at2759"/>
<dbReference type="GO" id="GO:0033619">
    <property type="term" value="P:membrane protein proteolysis"/>
    <property type="evidence" value="ECO:0007669"/>
    <property type="project" value="TreeGrafter"/>
</dbReference>
<dbReference type="EMBL" id="JADFTS010000004">
    <property type="protein sequence ID" value="KAF9610980.1"/>
    <property type="molecule type" value="Genomic_DNA"/>
</dbReference>
<keyword evidence="13" id="KW-1185">Reference proteome</keyword>
<name>A0A835I3L0_9MAGN</name>
<comment type="similarity">
    <text evidence="3">Belongs to the peptidase A22B family.</text>
</comment>
<organism evidence="12 13">
    <name type="scientific">Coptis chinensis</name>
    <dbReference type="NCBI Taxonomy" id="261450"/>
    <lineage>
        <taxon>Eukaryota</taxon>
        <taxon>Viridiplantae</taxon>
        <taxon>Streptophyta</taxon>
        <taxon>Embryophyta</taxon>
        <taxon>Tracheophyta</taxon>
        <taxon>Spermatophyta</taxon>
        <taxon>Magnoliopsida</taxon>
        <taxon>Ranunculales</taxon>
        <taxon>Ranunculaceae</taxon>
        <taxon>Coptidoideae</taxon>
        <taxon>Coptis</taxon>
    </lineage>
</organism>
<dbReference type="GO" id="GO:0010008">
    <property type="term" value="C:endosome membrane"/>
    <property type="evidence" value="ECO:0007669"/>
    <property type="project" value="UniProtKB-SubCell"/>
</dbReference>
<dbReference type="InterPro" id="IPR006639">
    <property type="entry name" value="Preselin/SPP"/>
</dbReference>
<evidence type="ECO:0000256" key="9">
    <source>
        <dbReference type="ARBA" id="ARBA00023180"/>
    </source>
</evidence>
<dbReference type="GO" id="GO:0098553">
    <property type="term" value="C:lumenal side of endoplasmic reticulum membrane"/>
    <property type="evidence" value="ECO:0007669"/>
    <property type="project" value="TreeGrafter"/>
</dbReference>
<dbReference type="Gene3D" id="3.50.30.30">
    <property type="match status" value="1"/>
</dbReference>
<dbReference type="InterPro" id="IPR003137">
    <property type="entry name" value="PA_domain"/>
</dbReference>
<keyword evidence="4 10" id="KW-0812">Transmembrane</keyword>
<feature type="transmembrane region" description="Helical" evidence="10">
    <location>
        <begin position="155"/>
        <end position="177"/>
    </location>
</feature>
<feature type="transmembrane region" description="Helical" evidence="10">
    <location>
        <begin position="363"/>
        <end position="384"/>
    </location>
</feature>
<dbReference type="SMART" id="SM00730">
    <property type="entry name" value="PSN"/>
    <property type="match status" value="1"/>
</dbReference>
<evidence type="ECO:0000256" key="6">
    <source>
        <dbReference type="ARBA" id="ARBA00022801"/>
    </source>
</evidence>
<comment type="subcellular location">
    <subcellularLocation>
        <location evidence="2">Endosome membrane</location>
        <topology evidence="2">Multi-pass membrane protein</topology>
    </subcellularLocation>
</comment>
<dbReference type="Pfam" id="PF02225">
    <property type="entry name" value="PA"/>
    <property type="match status" value="1"/>
</dbReference>
<dbReference type="InterPro" id="IPR046450">
    <property type="entry name" value="PA_dom_sf"/>
</dbReference>
<evidence type="ECO:0000256" key="3">
    <source>
        <dbReference type="ARBA" id="ARBA00006859"/>
    </source>
</evidence>
<feature type="transmembrane region" description="Helical" evidence="10">
    <location>
        <begin position="466"/>
        <end position="488"/>
    </location>
</feature>
<keyword evidence="5" id="KW-0967">Endosome</keyword>
<evidence type="ECO:0000256" key="2">
    <source>
        <dbReference type="ARBA" id="ARBA00004337"/>
    </source>
</evidence>
<evidence type="ECO:0000256" key="5">
    <source>
        <dbReference type="ARBA" id="ARBA00022753"/>
    </source>
</evidence>
<evidence type="ECO:0000256" key="10">
    <source>
        <dbReference type="SAM" id="Phobius"/>
    </source>
</evidence>
<dbReference type="PANTHER" id="PTHR12174">
    <property type="entry name" value="SIGNAL PEPTIDE PEPTIDASE"/>
    <property type="match status" value="1"/>
</dbReference>
<keyword evidence="7 10" id="KW-1133">Transmembrane helix</keyword>
<comment type="caution">
    <text evidence="12">The sequence shown here is derived from an EMBL/GenBank/DDBJ whole genome shotgun (WGS) entry which is preliminary data.</text>
</comment>
<feature type="transmembrane region" description="Helical" evidence="10">
    <location>
        <begin position="220"/>
        <end position="251"/>
    </location>
</feature>
<sequence length="539" mass="59645">MAAPLPPRFFSPVPFILIYIIAFSPISFVSANDTSQNGKLNHKSPSCNNNFQLVKVKNWANGIDGETIDGLSAGFGVSLPSHMDKAIKLPAVFADPANCCTNSSVKLSNSLALSVRGDCGFTDKAQVAQSGGAAGLLVINDNEVEFLLYSPSRPVVDYSVIFLWLMAVGTIVCASVWSEVILCEQHVEPYDQLSEKDSSASDAVKNDSDEEFIDISVKGAVLFVVVASTFLLLLYFFMSSWFIWILIAFFLHWWFPEDERDTNVLTLHYCEGPPKGMLNCVVALISRVCKNCGRKSLSLPILGEVSVLSVALLPFCLGFAIFWAATRHASYAWIGQDVLFFSEEISCTGYLFDDHSSANGSTAKYQGCFSTFFVGICVLIYFGYSYSLSFQRQCYDYAYQLVCPHMSCLGFCPVLDVSPWVLTMEGWFTELIGSSLDLEIFSSLVYLSHLLSDMTEKSKKGIFNGYFLWLVIGYGLGLFLTYLGLYLMDGHGQPALLYLVPCTLGWLLYWVPLGRAETSFGTMGVMNPRPVNVREKLEA</sequence>
<evidence type="ECO:0000313" key="12">
    <source>
        <dbReference type="EMBL" id="KAF9610980.1"/>
    </source>
</evidence>
<dbReference type="PANTHER" id="PTHR12174:SF90">
    <property type="entry name" value="SIGNAL PEPTIDE PEPTIDASE-LIKE 3"/>
    <property type="match status" value="1"/>
</dbReference>
<dbReference type="AlphaFoldDB" id="A0A835I3L0"/>
<comment type="function">
    <text evidence="1">Intramembrane-cleaving aspartic protease (I-CLiP) that cleaves type II membrane signal peptides in the hydrophobic plane of the membrane.</text>
</comment>
<feature type="transmembrane region" description="Helical" evidence="10">
    <location>
        <begin position="494"/>
        <end position="513"/>
    </location>
</feature>
<dbReference type="Proteomes" id="UP000631114">
    <property type="component" value="Unassembled WGS sequence"/>
</dbReference>
<reference evidence="12 13" key="1">
    <citation type="submission" date="2020-10" db="EMBL/GenBank/DDBJ databases">
        <title>The Coptis chinensis genome and diversification of protoberbering-type alkaloids.</title>
        <authorList>
            <person name="Wang B."/>
            <person name="Shu S."/>
            <person name="Song C."/>
            <person name="Liu Y."/>
        </authorList>
    </citation>
    <scope>NUCLEOTIDE SEQUENCE [LARGE SCALE GENOMIC DNA]</scope>
    <source>
        <strain evidence="12">HL-2020</strain>
        <tissue evidence="12">Leaf</tissue>
    </source>
</reference>
<feature type="domain" description="PA" evidence="11">
    <location>
        <begin position="90"/>
        <end position="144"/>
    </location>
</feature>
<protein>
    <recommendedName>
        <fullName evidence="11">PA domain-containing protein</fullName>
    </recommendedName>
</protein>
<dbReference type="GO" id="GO:0098554">
    <property type="term" value="C:cytoplasmic side of endoplasmic reticulum membrane"/>
    <property type="evidence" value="ECO:0007669"/>
    <property type="project" value="TreeGrafter"/>
</dbReference>
<feature type="transmembrane region" description="Helical" evidence="10">
    <location>
        <begin position="305"/>
        <end position="325"/>
    </location>
</feature>
<accession>A0A835I3L0</accession>
<feature type="transmembrane region" description="Helical" evidence="10">
    <location>
        <begin position="12"/>
        <end position="31"/>
    </location>
</feature>
<dbReference type="InterPro" id="IPR007369">
    <property type="entry name" value="Peptidase_A22B_SPP"/>
</dbReference>
<proteinExistence type="inferred from homology"/>
<evidence type="ECO:0000256" key="7">
    <source>
        <dbReference type="ARBA" id="ARBA00022989"/>
    </source>
</evidence>
<gene>
    <name evidence="12" type="ORF">IFM89_026260</name>
</gene>
<keyword evidence="8 10" id="KW-0472">Membrane</keyword>
<evidence type="ECO:0000256" key="4">
    <source>
        <dbReference type="ARBA" id="ARBA00022692"/>
    </source>
</evidence>